<name>A0ABN2W250_9ACTN</name>
<evidence type="ECO:0000256" key="1">
    <source>
        <dbReference type="ARBA" id="ARBA00007689"/>
    </source>
</evidence>
<reference evidence="3 4" key="1">
    <citation type="journal article" date="2019" name="Int. J. Syst. Evol. Microbiol.">
        <title>The Global Catalogue of Microorganisms (GCM) 10K type strain sequencing project: providing services to taxonomists for standard genome sequencing and annotation.</title>
        <authorList>
            <consortium name="The Broad Institute Genomics Platform"/>
            <consortium name="The Broad Institute Genome Sequencing Center for Infectious Disease"/>
            <person name="Wu L."/>
            <person name="Ma J."/>
        </authorList>
    </citation>
    <scope>NUCLEOTIDE SEQUENCE [LARGE SCALE GENOMIC DNA]</scope>
    <source>
        <strain evidence="3 4">JCM 15478</strain>
    </source>
</reference>
<dbReference type="Pfam" id="PF03795">
    <property type="entry name" value="YCII"/>
    <property type="match status" value="1"/>
</dbReference>
<proteinExistence type="inferred from homology"/>
<keyword evidence="4" id="KW-1185">Reference proteome</keyword>
<dbReference type="Proteomes" id="UP001500016">
    <property type="component" value="Unassembled WGS sequence"/>
</dbReference>
<dbReference type="InterPro" id="IPR005545">
    <property type="entry name" value="YCII"/>
</dbReference>
<dbReference type="EMBL" id="BAAAPE010000010">
    <property type="protein sequence ID" value="GAA2081554.1"/>
    <property type="molecule type" value="Genomic_DNA"/>
</dbReference>
<evidence type="ECO:0000313" key="4">
    <source>
        <dbReference type="Proteomes" id="UP001500016"/>
    </source>
</evidence>
<dbReference type="PANTHER" id="PTHR35174">
    <property type="entry name" value="BLL7171 PROTEIN-RELATED"/>
    <property type="match status" value="1"/>
</dbReference>
<accession>A0ABN2W250</accession>
<protein>
    <submittedName>
        <fullName evidence="3">YciI family protein</fullName>
    </submittedName>
</protein>
<comment type="caution">
    <text evidence="3">The sequence shown here is derived from an EMBL/GenBank/DDBJ whole genome shotgun (WGS) entry which is preliminary data.</text>
</comment>
<evidence type="ECO:0000259" key="2">
    <source>
        <dbReference type="Pfam" id="PF03795"/>
    </source>
</evidence>
<comment type="similarity">
    <text evidence="1">Belongs to the YciI family.</text>
</comment>
<dbReference type="RefSeq" id="WP_344530140.1">
    <property type="nucleotide sequence ID" value="NZ_BAAAPE010000010.1"/>
</dbReference>
<dbReference type="InterPro" id="IPR011008">
    <property type="entry name" value="Dimeric_a/b-barrel"/>
</dbReference>
<evidence type="ECO:0000313" key="3">
    <source>
        <dbReference type="EMBL" id="GAA2081554.1"/>
    </source>
</evidence>
<organism evidence="3 4">
    <name type="scientific">Streptomyces albiaxialis</name>
    <dbReference type="NCBI Taxonomy" id="329523"/>
    <lineage>
        <taxon>Bacteria</taxon>
        <taxon>Bacillati</taxon>
        <taxon>Actinomycetota</taxon>
        <taxon>Actinomycetes</taxon>
        <taxon>Kitasatosporales</taxon>
        <taxon>Streptomycetaceae</taxon>
        <taxon>Streptomyces</taxon>
    </lineage>
</organism>
<sequence>MKYMLMVMGNQAEYDAMEGKGDGPAVWTEESMKAMFEYMGALNNDLAESGELIDAQGLTAPAQGKAVTVKDGKTVVVDGPFVEAKEVLAGYWIVDVASEERAIEIAARAFSCPVPEGASASLPVVVQPIGDAGAEEL</sequence>
<dbReference type="PANTHER" id="PTHR35174:SF3">
    <property type="entry name" value="BLL7171 PROTEIN"/>
    <property type="match status" value="1"/>
</dbReference>
<feature type="domain" description="YCII-related" evidence="2">
    <location>
        <begin position="1"/>
        <end position="108"/>
    </location>
</feature>
<gene>
    <name evidence="3" type="ORF">GCM10009801_40590</name>
</gene>
<dbReference type="Gene3D" id="3.30.70.1060">
    <property type="entry name" value="Dimeric alpha+beta barrel"/>
    <property type="match status" value="1"/>
</dbReference>
<dbReference type="SUPFAM" id="SSF54909">
    <property type="entry name" value="Dimeric alpha+beta barrel"/>
    <property type="match status" value="1"/>
</dbReference>